<organism evidence="1 2">
    <name type="scientific">Phytophthora fragariae</name>
    <dbReference type="NCBI Taxonomy" id="53985"/>
    <lineage>
        <taxon>Eukaryota</taxon>
        <taxon>Sar</taxon>
        <taxon>Stramenopiles</taxon>
        <taxon>Oomycota</taxon>
        <taxon>Peronosporomycetes</taxon>
        <taxon>Peronosporales</taxon>
        <taxon>Peronosporaceae</taxon>
        <taxon>Phytophthora</taxon>
    </lineage>
</organism>
<accession>A0A6A3I261</accession>
<dbReference type="Proteomes" id="UP000460718">
    <property type="component" value="Unassembled WGS sequence"/>
</dbReference>
<protein>
    <submittedName>
        <fullName evidence="1">Uncharacterized protein</fullName>
    </submittedName>
</protein>
<gene>
    <name evidence="1" type="ORF">PF011_g24612</name>
</gene>
<sequence>MPARDFEALCSAMALTQTTKKLSLQLIMNRELQASYEHWWKWLAYALFSKRSNACSSIESVIIPALVQLTAAEVRAFISIVTSEHPEETLFGTPRGRVDERDATLTSGAPIRWQFDDKGQTVLDSQLLTLETAIPFVRTFSDDGECEWSENNGGSPALTSLTMELCLNDMALADGFVPFYEAIGSSLKFLRIDCPPFGGPQDVNVNTIIRSCPNLQELTLSRALVDLEFDLRSYRASNTPIPELNIPWFDVVQLAKDLSDPNHELTKCVRRLRASIETFPLPMADAEPFIPPPFQVSVDSLLSMLEANERLEYVRVQAVDTEPLADFIKHDMKPIYRQFPIKCKAALLSVTQSRDMQVEGEKRER</sequence>
<proteinExistence type="predicted"/>
<evidence type="ECO:0000313" key="2">
    <source>
        <dbReference type="Proteomes" id="UP000460718"/>
    </source>
</evidence>
<dbReference type="EMBL" id="QXFW01002827">
    <property type="protein sequence ID" value="KAE8975085.1"/>
    <property type="molecule type" value="Genomic_DNA"/>
</dbReference>
<dbReference type="AlphaFoldDB" id="A0A6A3I261"/>
<reference evidence="1 2" key="1">
    <citation type="submission" date="2018-09" db="EMBL/GenBank/DDBJ databases">
        <title>Genomic investigation of the strawberry pathogen Phytophthora fragariae indicates pathogenicity is determined by transcriptional variation in three key races.</title>
        <authorList>
            <person name="Adams T.M."/>
            <person name="Armitage A.D."/>
            <person name="Sobczyk M.K."/>
            <person name="Bates H.J."/>
            <person name="Dunwell J.M."/>
            <person name="Nellist C.F."/>
            <person name="Harrison R.J."/>
        </authorList>
    </citation>
    <scope>NUCLEOTIDE SEQUENCE [LARGE SCALE GENOMIC DNA]</scope>
    <source>
        <strain evidence="1 2">SCRP245</strain>
    </source>
</reference>
<comment type="caution">
    <text evidence="1">The sequence shown here is derived from an EMBL/GenBank/DDBJ whole genome shotgun (WGS) entry which is preliminary data.</text>
</comment>
<evidence type="ECO:0000313" key="1">
    <source>
        <dbReference type="EMBL" id="KAE8975085.1"/>
    </source>
</evidence>
<name>A0A6A3I261_9STRA</name>